<evidence type="ECO:0000313" key="2">
    <source>
        <dbReference type="EMBL" id="KAK0511841.1"/>
    </source>
</evidence>
<evidence type="ECO:0000259" key="1">
    <source>
        <dbReference type="SMART" id="SM00355"/>
    </source>
</evidence>
<dbReference type="InterPro" id="IPR013087">
    <property type="entry name" value="Znf_C2H2_type"/>
</dbReference>
<comment type="caution">
    <text evidence="2">The sequence shown here is derived from an EMBL/GenBank/DDBJ whole genome shotgun (WGS) entry which is preliminary data.</text>
</comment>
<proteinExistence type="predicted"/>
<evidence type="ECO:0000313" key="3">
    <source>
        <dbReference type="Proteomes" id="UP001166286"/>
    </source>
</evidence>
<keyword evidence="3" id="KW-1185">Reference proteome</keyword>
<dbReference type="Gene3D" id="3.30.160.60">
    <property type="entry name" value="Classic Zinc Finger"/>
    <property type="match status" value="1"/>
</dbReference>
<dbReference type="SMART" id="SM00355">
    <property type="entry name" value="ZnF_C2H2"/>
    <property type="match status" value="3"/>
</dbReference>
<dbReference type="Proteomes" id="UP001166286">
    <property type="component" value="Unassembled WGS sequence"/>
</dbReference>
<protein>
    <recommendedName>
        <fullName evidence="1">C2H2-type domain-containing protein</fullName>
    </recommendedName>
</protein>
<accession>A0AA39U9X6</accession>
<gene>
    <name evidence="2" type="ORF">JMJ35_005691</name>
</gene>
<feature type="domain" description="C2H2-type" evidence="1">
    <location>
        <begin position="142"/>
        <end position="178"/>
    </location>
</feature>
<sequence length="283" mass="30731">MDHNSLDLSDSFDFDDFINFPSEIEGEGANGSMSSLLNSSWMGDDGNHLLNTPASTVDHGFKPVDAASLYEIGGFGTSELGDEGGLPSAPQASTQLVTHPVSTDTDGRYHDSVLIRKCECISCLGIWKSQDPSYGNNGEAYYSCRLLGCLQIRPIPQPGDSWFRASALAGLRSHEKAHFGIYGHFKCLSDHCTFVTKRWSDLKRHSTVMHCKNAKKFPCPVPYCKFAGDNNGFLRKDKLTSHFKKVHEGVKAAPRGTLRAIKAAPAKEAVVDRAGSASGEMAA</sequence>
<organism evidence="2 3">
    <name type="scientific">Cladonia borealis</name>
    <dbReference type="NCBI Taxonomy" id="184061"/>
    <lineage>
        <taxon>Eukaryota</taxon>
        <taxon>Fungi</taxon>
        <taxon>Dikarya</taxon>
        <taxon>Ascomycota</taxon>
        <taxon>Pezizomycotina</taxon>
        <taxon>Lecanoromycetes</taxon>
        <taxon>OSLEUM clade</taxon>
        <taxon>Lecanoromycetidae</taxon>
        <taxon>Lecanorales</taxon>
        <taxon>Lecanorineae</taxon>
        <taxon>Cladoniaceae</taxon>
        <taxon>Cladonia</taxon>
    </lineage>
</organism>
<name>A0AA39U9X6_9LECA</name>
<feature type="domain" description="C2H2-type" evidence="1">
    <location>
        <begin position="217"/>
        <end position="247"/>
    </location>
</feature>
<dbReference type="AlphaFoldDB" id="A0AA39U9X6"/>
<dbReference type="EMBL" id="JAFEKC020000012">
    <property type="protein sequence ID" value="KAK0511841.1"/>
    <property type="molecule type" value="Genomic_DNA"/>
</dbReference>
<feature type="domain" description="C2H2-type" evidence="1">
    <location>
        <begin position="185"/>
        <end position="210"/>
    </location>
</feature>
<reference evidence="2" key="1">
    <citation type="submission" date="2023-03" db="EMBL/GenBank/DDBJ databases">
        <title>Complete genome of Cladonia borealis.</title>
        <authorList>
            <person name="Park H."/>
        </authorList>
    </citation>
    <scope>NUCLEOTIDE SEQUENCE</scope>
    <source>
        <strain evidence="2">ANT050790</strain>
    </source>
</reference>